<comment type="similarity">
    <text evidence="13">Belongs to the phospholipase A2 family.</text>
</comment>
<feature type="disulfide bond" evidence="12">
    <location>
        <begin position="97"/>
        <end position="143"/>
    </location>
</feature>
<dbReference type="AlphaFoldDB" id="Q86DU7"/>
<dbReference type="PROSITE" id="PS00119">
    <property type="entry name" value="PA2_ASP"/>
    <property type="match status" value="1"/>
</dbReference>
<evidence type="ECO:0000256" key="13">
    <source>
        <dbReference type="RuleBase" id="RU003654"/>
    </source>
</evidence>
<dbReference type="SUPFAM" id="SSF48619">
    <property type="entry name" value="Phospholipase A2, PLA2"/>
    <property type="match status" value="1"/>
</dbReference>
<feature type="active site" evidence="10">
    <location>
        <position position="144"/>
    </location>
</feature>
<dbReference type="SMART" id="SM00085">
    <property type="entry name" value="PA2c"/>
    <property type="match status" value="1"/>
</dbReference>
<proteinExistence type="evidence at transcript level"/>
<evidence type="ECO:0000256" key="9">
    <source>
        <dbReference type="ARBA" id="ARBA00023157"/>
    </source>
</evidence>
<evidence type="ECO:0000256" key="3">
    <source>
        <dbReference type="ARBA" id="ARBA00022525"/>
    </source>
</evidence>
<feature type="disulfide bond" evidence="12">
    <location>
        <begin position="129"/>
        <end position="141"/>
    </location>
</feature>
<evidence type="ECO:0000256" key="11">
    <source>
        <dbReference type="PIRSR" id="PIRSR601211-2"/>
    </source>
</evidence>
<evidence type="ECO:0000256" key="8">
    <source>
        <dbReference type="ARBA" id="ARBA00023098"/>
    </source>
</evidence>
<keyword evidence="4 11" id="KW-0479">Metal-binding</keyword>
<feature type="signal peptide" evidence="14">
    <location>
        <begin position="1"/>
        <end position="19"/>
    </location>
</feature>
<dbReference type="InterPro" id="IPR036444">
    <property type="entry name" value="PLipase_A2_dom_sf"/>
</dbReference>
<protein>
    <recommendedName>
        <fullName evidence="2">phospholipase A2</fullName>
        <ecNumber evidence="2">3.1.1.4</ecNumber>
    </recommendedName>
</protein>
<feature type="binding site" evidence="11">
    <location>
        <position position="78"/>
    </location>
    <ligand>
        <name>Ca(2+)</name>
        <dbReference type="ChEBI" id="CHEBI:29108"/>
    </ligand>
</feature>
<evidence type="ECO:0000256" key="12">
    <source>
        <dbReference type="PIRSR" id="PIRSR601211-3"/>
    </source>
</evidence>
<comment type="cofactor">
    <cofactor evidence="11">
        <name>Ca(2+)</name>
        <dbReference type="ChEBI" id="CHEBI:29108"/>
    </cofactor>
    <text evidence="11">Binds 1 Ca(2+) ion per subunit.</text>
</comment>
<feature type="active site" evidence="10">
    <location>
        <position position="94"/>
    </location>
</feature>
<dbReference type="InterPro" id="IPR033113">
    <property type="entry name" value="PLA2_histidine"/>
</dbReference>
<feature type="domain" description="Phospholipase A2-like central" evidence="15">
    <location>
        <begin position="38"/>
        <end position="167"/>
    </location>
</feature>
<dbReference type="Gene3D" id="1.20.90.10">
    <property type="entry name" value="Phospholipase A2 domain"/>
    <property type="match status" value="1"/>
</dbReference>
<evidence type="ECO:0000256" key="4">
    <source>
        <dbReference type="ARBA" id="ARBA00022723"/>
    </source>
</evidence>
<dbReference type="Pfam" id="PF00068">
    <property type="entry name" value="Phospholip_A2_1"/>
    <property type="match status" value="1"/>
</dbReference>
<evidence type="ECO:0000259" key="15">
    <source>
        <dbReference type="SMART" id="SM00085"/>
    </source>
</evidence>
<dbReference type="GO" id="GO:0004623">
    <property type="term" value="F:phospholipase A2 activity"/>
    <property type="evidence" value="ECO:0007669"/>
    <property type="project" value="UniProtKB-EC"/>
</dbReference>
<feature type="binding site" evidence="11">
    <location>
        <position position="76"/>
    </location>
    <ligand>
        <name>Ca(2+)</name>
        <dbReference type="ChEBI" id="CHEBI:29108"/>
    </ligand>
</feature>
<dbReference type="GO" id="GO:0005576">
    <property type="term" value="C:extracellular region"/>
    <property type="evidence" value="ECO:0007669"/>
    <property type="project" value="UniProtKB-SubCell"/>
</dbReference>
<keyword evidence="6 11" id="KW-0106">Calcium</keyword>
<keyword evidence="14" id="KW-0732">Signal</keyword>
<keyword evidence="3" id="KW-0964">Secreted</keyword>
<dbReference type="PANTHER" id="PTHR11716:SF47">
    <property type="entry name" value="PHOSPHOLIPASE A2-ALPHA"/>
    <property type="match status" value="1"/>
</dbReference>
<dbReference type="InterPro" id="IPR016090">
    <property type="entry name" value="PLA2-like_dom"/>
</dbReference>
<evidence type="ECO:0000313" key="16">
    <source>
        <dbReference type="EMBL" id="BAC75544.1"/>
    </source>
</evidence>
<keyword evidence="9 12" id="KW-1015">Disulfide bond</keyword>
<keyword evidence="8" id="KW-0443">Lipid metabolism</keyword>
<dbReference type="GO" id="GO:0006644">
    <property type="term" value="P:phospholipid metabolic process"/>
    <property type="evidence" value="ECO:0007669"/>
    <property type="project" value="InterPro"/>
</dbReference>
<evidence type="ECO:0000256" key="5">
    <source>
        <dbReference type="ARBA" id="ARBA00022801"/>
    </source>
</evidence>
<organism evidence="16">
    <name type="scientific">Polyandrocarpa misakiensis</name>
    <name type="common">Tunicate</name>
    <dbReference type="NCBI Taxonomy" id="7723"/>
    <lineage>
        <taxon>Eukaryota</taxon>
        <taxon>Metazoa</taxon>
        <taxon>Chordata</taxon>
        <taxon>Tunicata</taxon>
        <taxon>Ascidiacea</taxon>
        <taxon>Stolidobranchia</taxon>
        <taxon>Styelidae</taxon>
        <taxon>Polyandrocarpa</taxon>
    </lineage>
</organism>
<evidence type="ECO:0000256" key="1">
    <source>
        <dbReference type="ARBA" id="ARBA00004613"/>
    </source>
</evidence>
<feature type="disulfide bond" evidence="12">
    <location>
        <begin position="90"/>
        <end position="150"/>
    </location>
</feature>
<dbReference type="EMBL" id="AB107990">
    <property type="protein sequence ID" value="BAC75544.1"/>
    <property type="molecule type" value="mRNA"/>
</dbReference>
<keyword evidence="7" id="KW-0442">Lipid degradation</keyword>
<accession>Q86DU7</accession>
<gene>
    <name evidence="16" type="primary">PLA2</name>
</gene>
<sequence length="167" mass="19022">MAFHLAAEVFILLVGICLSNGMVAPKNGTELHHIEKRNAFQEGWMIECVLDQSSWWSWLYPVWAHTNYADYGCYCGYGGSGVAVDDSDRCCQQHDNCWAGVKEDHDLSWARIILFNLYEYNCSPGRVTCSDPSGSWRRELCECDKTLSTCLNTHRHSYNTAHRNSVC</sequence>
<evidence type="ECO:0000256" key="7">
    <source>
        <dbReference type="ARBA" id="ARBA00022963"/>
    </source>
</evidence>
<evidence type="ECO:0000256" key="10">
    <source>
        <dbReference type="PIRSR" id="PIRSR601211-1"/>
    </source>
</evidence>
<feature type="chain" id="PRO_5004300668" description="phospholipase A2" evidence="14">
    <location>
        <begin position="20"/>
        <end position="167"/>
    </location>
</feature>
<dbReference type="GO" id="GO:0016042">
    <property type="term" value="P:lipid catabolic process"/>
    <property type="evidence" value="ECO:0007669"/>
    <property type="project" value="UniProtKB-KW"/>
</dbReference>
<dbReference type="GO" id="GO:0005509">
    <property type="term" value="F:calcium ion binding"/>
    <property type="evidence" value="ECO:0007669"/>
    <property type="project" value="InterPro"/>
</dbReference>
<dbReference type="InterPro" id="IPR033112">
    <property type="entry name" value="PLA2_Asp_AS"/>
</dbReference>
<keyword evidence="5" id="KW-0378">Hydrolase</keyword>
<feature type="binding site" evidence="11">
    <location>
        <position position="95"/>
    </location>
    <ligand>
        <name>Ca(2+)</name>
        <dbReference type="ChEBI" id="CHEBI:29108"/>
    </ligand>
</feature>
<dbReference type="EC" id="3.1.1.4" evidence="2"/>
<comment type="subcellular location">
    <subcellularLocation>
        <location evidence="1">Secreted</location>
    </subcellularLocation>
</comment>
<name>Q86DU7_POLMI</name>
<feature type="disulfide bond" evidence="12">
    <location>
        <begin position="75"/>
        <end position="91"/>
    </location>
</feature>
<dbReference type="PANTHER" id="PTHR11716">
    <property type="entry name" value="PHOSPHOLIPASE A2 FAMILY MEMBER"/>
    <property type="match status" value="1"/>
</dbReference>
<evidence type="ECO:0000256" key="6">
    <source>
        <dbReference type="ARBA" id="ARBA00022837"/>
    </source>
</evidence>
<feature type="binding site" evidence="11">
    <location>
        <position position="74"/>
    </location>
    <ligand>
        <name>Ca(2+)</name>
        <dbReference type="ChEBI" id="CHEBI:29108"/>
    </ligand>
</feature>
<evidence type="ECO:0000256" key="2">
    <source>
        <dbReference type="ARBA" id="ARBA00013278"/>
    </source>
</evidence>
<reference evidence="16" key="1">
    <citation type="journal article" date="2004" name="J. Biochem.">
        <title>Phospholipids and their derivatives as mitogen and motogen of budding tunicates.</title>
        <authorList>
            <person name="Arai K."/>
            <person name="Yoshida S."/>
            <person name="Nakatani M."/>
            <person name="Fujiwara S."/>
            <person name="Yubisui T."/>
            <person name="Kawamura K."/>
        </authorList>
    </citation>
    <scope>NUCLEOTIDE SEQUENCE</scope>
</reference>
<dbReference type="PROSITE" id="PS00118">
    <property type="entry name" value="PA2_HIS"/>
    <property type="match status" value="1"/>
</dbReference>
<dbReference type="CDD" id="cd00125">
    <property type="entry name" value="PLA2c"/>
    <property type="match status" value="1"/>
</dbReference>
<dbReference type="InterPro" id="IPR001211">
    <property type="entry name" value="PLA2"/>
</dbReference>
<evidence type="ECO:0000256" key="14">
    <source>
        <dbReference type="SAM" id="SignalP"/>
    </source>
</evidence>
<dbReference type="GO" id="GO:0050482">
    <property type="term" value="P:arachidonate secretion"/>
    <property type="evidence" value="ECO:0007669"/>
    <property type="project" value="InterPro"/>
</dbReference>